<comment type="similarity">
    <text evidence="1 2">Belongs to the anti-sigma-factor antagonist family.</text>
</comment>
<keyword evidence="5" id="KW-1185">Reference proteome</keyword>
<dbReference type="SUPFAM" id="SSF52091">
    <property type="entry name" value="SpoIIaa-like"/>
    <property type="match status" value="1"/>
</dbReference>
<evidence type="ECO:0000256" key="1">
    <source>
        <dbReference type="ARBA" id="ARBA00009013"/>
    </source>
</evidence>
<dbReference type="Gene3D" id="3.30.750.24">
    <property type="entry name" value="STAS domain"/>
    <property type="match status" value="1"/>
</dbReference>
<proteinExistence type="inferred from homology"/>
<protein>
    <recommendedName>
        <fullName evidence="2">Anti-sigma factor antagonist</fullName>
    </recommendedName>
</protein>
<dbReference type="InterPro" id="IPR036513">
    <property type="entry name" value="STAS_dom_sf"/>
</dbReference>
<name>A0A6M6JN80_9PSEU</name>
<organism evidence="4 5">
    <name type="scientific">Pseudonocardia broussonetiae</name>
    <dbReference type="NCBI Taxonomy" id="2736640"/>
    <lineage>
        <taxon>Bacteria</taxon>
        <taxon>Bacillati</taxon>
        <taxon>Actinomycetota</taxon>
        <taxon>Actinomycetes</taxon>
        <taxon>Pseudonocardiales</taxon>
        <taxon>Pseudonocardiaceae</taxon>
        <taxon>Pseudonocardia</taxon>
    </lineage>
</organism>
<evidence type="ECO:0000259" key="3">
    <source>
        <dbReference type="PROSITE" id="PS50801"/>
    </source>
</evidence>
<dbReference type="InterPro" id="IPR002645">
    <property type="entry name" value="STAS_dom"/>
</dbReference>
<sequence>MLTFFTAQGLAVGRTQPITGTAGLARLVDRWCLVLVLTTQDCEQARHSEAVVRDTTGPRYPSGDDKRLISVQIAYPRPTIRLVCVTGEVDMSTAPVLRDACTRDARGRAPVRHLVVDLSRVTFLASAGLHVLIECHAHFAAIAVVGNHPAVAVPLRITGLDGVLPVHACLDSALCVLDG</sequence>
<dbReference type="RefSeq" id="WP_172160737.1">
    <property type="nucleotide sequence ID" value="NZ_CP053564.1"/>
</dbReference>
<dbReference type="AlphaFoldDB" id="A0A6M6JN80"/>
<dbReference type="KEGG" id="pbro:HOP40_19755"/>
<evidence type="ECO:0000256" key="2">
    <source>
        <dbReference type="RuleBase" id="RU003749"/>
    </source>
</evidence>
<reference evidence="4 5" key="1">
    <citation type="submission" date="2020-05" db="EMBL/GenBank/DDBJ databases">
        <authorList>
            <person name="Mo P."/>
        </authorList>
    </citation>
    <scope>NUCLEOTIDE SEQUENCE [LARGE SCALE GENOMIC DNA]</scope>
    <source>
        <strain evidence="4 5">Gen01</strain>
    </source>
</reference>
<dbReference type="EMBL" id="CP053564">
    <property type="protein sequence ID" value="QJY47771.1"/>
    <property type="molecule type" value="Genomic_DNA"/>
</dbReference>
<dbReference type="Proteomes" id="UP000505377">
    <property type="component" value="Chromosome"/>
</dbReference>
<evidence type="ECO:0000313" key="5">
    <source>
        <dbReference type="Proteomes" id="UP000505377"/>
    </source>
</evidence>
<dbReference type="PANTHER" id="PTHR33495">
    <property type="entry name" value="ANTI-SIGMA FACTOR ANTAGONIST TM_1081-RELATED-RELATED"/>
    <property type="match status" value="1"/>
</dbReference>
<dbReference type="GO" id="GO:0043856">
    <property type="term" value="F:anti-sigma factor antagonist activity"/>
    <property type="evidence" value="ECO:0007669"/>
    <property type="project" value="InterPro"/>
</dbReference>
<accession>A0A6M6JN80</accession>
<dbReference type="CDD" id="cd07043">
    <property type="entry name" value="STAS_anti-anti-sigma_factors"/>
    <property type="match status" value="1"/>
</dbReference>
<dbReference type="PANTHER" id="PTHR33495:SF2">
    <property type="entry name" value="ANTI-SIGMA FACTOR ANTAGONIST TM_1081-RELATED"/>
    <property type="match status" value="1"/>
</dbReference>
<evidence type="ECO:0000313" key="4">
    <source>
        <dbReference type="EMBL" id="QJY47771.1"/>
    </source>
</evidence>
<dbReference type="NCBIfam" id="TIGR00377">
    <property type="entry name" value="ant_ant_sig"/>
    <property type="match status" value="1"/>
</dbReference>
<gene>
    <name evidence="4" type="ORF">HOP40_19755</name>
</gene>
<dbReference type="InterPro" id="IPR003658">
    <property type="entry name" value="Anti-sigma_ant"/>
</dbReference>
<dbReference type="Pfam" id="PF01740">
    <property type="entry name" value="STAS"/>
    <property type="match status" value="1"/>
</dbReference>
<dbReference type="PROSITE" id="PS50801">
    <property type="entry name" value="STAS"/>
    <property type="match status" value="1"/>
</dbReference>
<feature type="domain" description="STAS" evidence="3">
    <location>
        <begin position="78"/>
        <end position="177"/>
    </location>
</feature>